<gene>
    <name evidence="3" type="ORF">QRD43_01090</name>
</gene>
<dbReference type="CDD" id="cd03188">
    <property type="entry name" value="GST_C_Beta"/>
    <property type="match status" value="1"/>
</dbReference>
<dbReference type="Pfam" id="PF02798">
    <property type="entry name" value="GST_N"/>
    <property type="match status" value="1"/>
</dbReference>
<name>A0ABT7LC94_9BURK</name>
<accession>A0ABT7LC94</accession>
<dbReference type="InterPro" id="IPR010987">
    <property type="entry name" value="Glutathione-S-Trfase_C-like"/>
</dbReference>
<dbReference type="RefSeq" id="WP_285980621.1">
    <property type="nucleotide sequence ID" value="NZ_JASVDS010000001.1"/>
</dbReference>
<dbReference type="PROSITE" id="PS50405">
    <property type="entry name" value="GST_CTER"/>
    <property type="match status" value="1"/>
</dbReference>
<dbReference type="CDD" id="cd03057">
    <property type="entry name" value="GST_N_Beta"/>
    <property type="match status" value="1"/>
</dbReference>
<dbReference type="PANTHER" id="PTHR44051">
    <property type="entry name" value="GLUTATHIONE S-TRANSFERASE-RELATED"/>
    <property type="match status" value="1"/>
</dbReference>
<organism evidence="3 4">
    <name type="scientific">Roseateles subflavus</name>
    <dbReference type="NCBI Taxonomy" id="3053353"/>
    <lineage>
        <taxon>Bacteria</taxon>
        <taxon>Pseudomonadati</taxon>
        <taxon>Pseudomonadota</taxon>
        <taxon>Betaproteobacteria</taxon>
        <taxon>Burkholderiales</taxon>
        <taxon>Sphaerotilaceae</taxon>
        <taxon>Roseateles</taxon>
    </lineage>
</organism>
<dbReference type="SFLD" id="SFLDG01150">
    <property type="entry name" value="Main.1:_Beta-like"/>
    <property type="match status" value="1"/>
</dbReference>
<dbReference type="SUPFAM" id="SSF47616">
    <property type="entry name" value="GST C-terminal domain-like"/>
    <property type="match status" value="1"/>
</dbReference>
<reference evidence="3 4" key="1">
    <citation type="submission" date="2023-06" db="EMBL/GenBank/DDBJ databases">
        <title>Pelomonas sp. APW6 16S ribosomal RNA gene genome sequencing and assembly.</title>
        <authorList>
            <person name="Woo H."/>
        </authorList>
    </citation>
    <scope>NUCLEOTIDE SEQUENCE [LARGE SCALE GENOMIC DNA]</scope>
    <source>
        <strain evidence="3 4">APW6</strain>
    </source>
</reference>
<dbReference type="PROSITE" id="PS50404">
    <property type="entry name" value="GST_NTER"/>
    <property type="match status" value="1"/>
</dbReference>
<dbReference type="SFLD" id="SFLDG00358">
    <property type="entry name" value="Main_(cytGST)"/>
    <property type="match status" value="1"/>
</dbReference>
<dbReference type="Proteomes" id="UP001238603">
    <property type="component" value="Unassembled WGS sequence"/>
</dbReference>
<dbReference type="InterPro" id="IPR004045">
    <property type="entry name" value="Glutathione_S-Trfase_N"/>
</dbReference>
<evidence type="ECO:0000259" key="2">
    <source>
        <dbReference type="PROSITE" id="PS50405"/>
    </source>
</evidence>
<dbReference type="InterPro" id="IPR036249">
    <property type="entry name" value="Thioredoxin-like_sf"/>
</dbReference>
<dbReference type="EMBL" id="JASVDS010000001">
    <property type="protein sequence ID" value="MDL5030485.1"/>
    <property type="molecule type" value="Genomic_DNA"/>
</dbReference>
<dbReference type="SFLD" id="SFLDS00019">
    <property type="entry name" value="Glutathione_Transferase_(cytos"/>
    <property type="match status" value="1"/>
</dbReference>
<sequence>MIRLHYAPGNASLAPHLLLLELGRPFELVLVDRERNEQRSPAYLKLNPNGLIPVLTDGDLVLYETAAILLHLADSHPQAGLLPPLGSAARAEAYKWLCWLSSGLQVTMGRYFYPERQLPPEFPEAIALLREQAEARAGELLDILDAEFARHGGPWVLGAQYSAVDPLAFMMCRWTRGMRRPARSLPHLGPYVQRMLERPATQSLWAAEGLQAPYV</sequence>
<keyword evidence="4" id="KW-1185">Reference proteome</keyword>
<evidence type="ECO:0000313" key="4">
    <source>
        <dbReference type="Proteomes" id="UP001238603"/>
    </source>
</evidence>
<feature type="domain" description="GST C-terminal" evidence="2">
    <location>
        <begin position="86"/>
        <end position="214"/>
    </location>
</feature>
<feature type="domain" description="GST N-terminal" evidence="1">
    <location>
        <begin position="1"/>
        <end position="80"/>
    </location>
</feature>
<dbReference type="Gene3D" id="1.20.1050.10">
    <property type="match status" value="1"/>
</dbReference>
<evidence type="ECO:0000313" key="3">
    <source>
        <dbReference type="EMBL" id="MDL5030485.1"/>
    </source>
</evidence>
<protein>
    <submittedName>
        <fullName evidence="3">Glutathione S-transferase family protein</fullName>
    </submittedName>
</protein>
<comment type="caution">
    <text evidence="3">The sequence shown here is derived from an EMBL/GenBank/DDBJ whole genome shotgun (WGS) entry which is preliminary data.</text>
</comment>
<dbReference type="InterPro" id="IPR040079">
    <property type="entry name" value="Glutathione_S-Trfase"/>
</dbReference>
<proteinExistence type="predicted"/>
<evidence type="ECO:0000259" key="1">
    <source>
        <dbReference type="PROSITE" id="PS50404"/>
    </source>
</evidence>
<dbReference type="SUPFAM" id="SSF52833">
    <property type="entry name" value="Thioredoxin-like"/>
    <property type="match status" value="1"/>
</dbReference>
<dbReference type="InterPro" id="IPR036282">
    <property type="entry name" value="Glutathione-S-Trfase_C_sf"/>
</dbReference>
<dbReference type="PANTHER" id="PTHR44051:SF8">
    <property type="entry name" value="GLUTATHIONE S-TRANSFERASE GSTA"/>
    <property type="match status" value="1"/>
</dbReference>
<dbReference type="Gene3D" id="3.40.30.10">
    <property type="entry name" value="Glutaredoxin"/>
    <property type="match status" value="1"/>
</dbReference>